<dbReference type="InterPro" id="IPR046342">
    <property type="entry name" value="CBS_dom_sf"/>
</dbReference>
<evidence type="ECO:0000256" key="2">
    <source>
        <dbReference type="PROSITE-ProRule" id="PRU00703"/>
    </source>
</evidence>
<dbReference type="Gene3D" id="3.10.580.10">
    <property type="entry name" value="CBS-domain"/>
    <property type="match status" value="1"/>
</dbReference>
<feature type="domain" description="BON" evidence="3">
    <location>
        <begin position="156"/>
        <end position="223"/>
    </location>
</feature>
<dbReference type="EMBL" id="VKHP01000028">
    <property type="protein sequence ID" value="NEU96148.1"/>
    <property type="molecule type" value="Genomic_DNA"/>
</dbReference>
<sequence length="243" mass="26912">MYAHQIMARKVLSTTPDSTILDAANIMLQHRVSGLPVVDHDGTLVGIITEGDFLHRSELGTGRKRNWLMTFILGPGKWAEDYVLEHGRKVSEIMTRAPFTVAEDAPLTTVVELMEKNNVKRLPVVRGGKLVGIITRSNLLRTVARLARDIPAPTENDDQIRRRILDEIEGNAWCPLGLSVIVRGGIVHLSGLITESRFRKAAIVAAENVPGVIEVHDHLCWGDSFSGFYLKSPDDQGLEKQAH</sequence>
<dbReference type="Pfam" id="PF00571">
    <property type="entry name" value="CBS"/>
    <property type="match status" value="2"/>
</dbReference>
<dbReference type="PROSITE" id="PS51371">
    <property type="entry name" value="CBS"/>
    <property type="match status" value="2"/>
</dbReference>
<protein>
    <submittedName>
        <fullName evidence="5">CBS domain-containing protein</fullName>
    </submittedName>
</protein>
<dbReference type="CDD" id="cd04586">
    <property type="entry name" value="CBS_pair_BON_assoc"/>
    <property type="match status" value="1"/>
</dbReference>
<dbReference type="InterPro" id="IPR007055">
    <property type="entry name" value="BON_dom"/>
</dbReference>
<evidence type="ECO:0000313" key="5">
    <source>
        <dbReference type="EMBL" id="NEU96148.1"/>
    </source>
</evidence>
<dbReference type="PANTHER" id="PTHR43080">
    <property type="entry name" value="CBS DOMAIN-CONTAINING PROTEIN CBSX3, MITOCHONDRIAL"/>
    <property type="match status" value="1"/>
</dbReference>
<evidence type="ECO:0000313" key="6">
    <source>
        <dbReference type="Proteomes" id="UP000468531"/>
    </source>
</evidence>
<keyword evidence="6" id="KW-1185">Reference proteome</keyword>
<proteinExistence type="predicted"/>
<evidence type="ECO:0000259" key="4">
    <source>
        <dbReference type="PROSITE" id="PS51371"/>
    </source>
</evidence>
<reference evidence="5 6" key="1">
    <citation type="journal article" date="2020" name="Arch. Microbiol.">
        <title>Bradyrhizobium uaiense sp. nov., a new highly efficient cowpea symbiont.</title>
        <authorList>
            <person name="Cabral Michel D."/>
            <person name="Azarias Guimaraes A."/>
            <person name="Martins da Costa E."/>
            <person name="Soares de Carvalho T."/>
            <person name="Balsanelli E."/>
            <person name="Willems A."/>
            <person name="Maltempi de Souza E."/>
            <person name="de Souza Moreira F.M."/>
        </authorList>
    </citation>
    <scope>NUCLEOTIDE SEQUENCE [LARGE SCALE GENOMIC DNA]</scope>
    <source>
        <strain evidence="5 6">UFLA 03-164</strain>
    </source>
</reference>
<dbReference type="PANTHER" id="PTHR43080:SF26">
    <property type="entry name" value="REGULATORY PROTEIN"/>
    <property type="match status" value="1"/>
</dbReference>
<evidence type="ECO:0000259" key="3">
    <source>
        <dbReference type="PROSITE" id="PS50914"/>
    </source>
</evidence>
<dbReference type="PROSITE" id="PS50914">
    <property type="entry name" value="BON"/>
    <property type="match status" value="1"/>
</dbReference>
<comment type="caution">
    <text evidence="5">The sequence shown here is derived from an EMBL/GenBank/DDBJ whole genome shotgun (WGS) entry which is preliminary data.</text>
</comment>
<gene>
    <name evidence="5" type="ORF">FNJ47_09960</name>
</gene>
<feature type="domain" description="CBS" evidence="4">
    <location>
        <begin position="7"/>
        <end position="65"/>
    </location>
</feature>
<dbReference type="InterPro" id="IPR017080">
    <property type="entry name" value="UCP036990_CBS_BON"/>
</dbReference>
<dbReference type="Pfam" id="PF04972">
    <property type="entry name" value="BON"/>
    <property type="match status" value="1"/>
</dbReference>
<dbReference type="InterPro" id="IPR000644">
    <property type="entry name" value="CBS_dom"/>
</dbReference>
<dbReference type="Proteomes" id="UP000468531">
    <property type="component" value="Unassembled WGS sequence"/>
</dbReference>
<keyword evidence="1 2" id="KW-0129">CBS domain</keyword>
<feature type="domain" description="CBS" evidence="4">
    <location>
        <begin position="94"/>
        <end position="150"/>
    </location>
</feature>
<dbReference type="AlphaFoldDB" id="A0A6P1BCK0"/>
<dbReference type="PIRSF" id="PIRSF036990">
    <property type="entry name" value="UCP036990_CBS_BON"/>
    <property type="match status" value="1"/>
</dbReference>
<dbReference type="InterPro" id="IPR051257">
    <property type="entry name" value="Diverse_CBS-Domain"/>
</dbReference>
<dbReference type="SUPFAM" id="SSF54631">
    <property type="entry name" value="CBS-domain pair"/>
    <property type="match status" value="1"/>
</dbReference>
<organism evidence="5 6">
    <name type="scientific">Bradyrhizobium uaiense</name>
    <dbReference type="NCBI Taxonomy" id="2594946"/>
    <lineage>
        <taxon>Bacteria</taxon>
        <taxon>Pseudomonadati</taxon>
        <taxon>Pseudomonadota</taxon>
        <taxon>Alphaproteobacteria</taxon>
        <taxon>Hyphomicrobiales</taxon>
        <taxon>Nitrobacteraceae</taxon>
        <taxon>Bradyrhizobium</taxon>
    </lineage>
</organism>
<accession>A0A6P1BCK0</accession>
<dbReference type="SMART" id="SM00116">
    <property type="entry name" value="CBS"/>
    <property type="match status" value="2"/>
</dbReference>
<evidence type="ECO:0000256" key="1">
    <source>
        <dbReference type="ARBA" id="ARBA00023122"/>
    </source>
</evidence>
<dbReference type="RefSeq" id="WP_163152888.1">
    <property type="nucleotide sequence ID" value="NZ_VKHP01000028.1"/>
</dbReference>
<name>A0A6P1BCK0_9BRAD</name>